<dbReference type="RefSeq" id="WP_073345765.1">
    <property type="nucleotide sequence ID" value="NZ_QYJN01000003.1"/>
</dbReference>
<gene>
    <name evidence="3" type="ORF">BUZ14_07190</name>
</gene>
<dbReference type="Proteomes" id="UP000265541">
    <property type="component" value="Unassembled WGS sequence"/>
</dbReference>
<comment type="caution">
    <text evidence="3">The sequence shown here is derived from an EMBL/GenBank/DDBJ whole genome shotgun (WGS) entry which is preliminary data.</text>
</comment>
<evidence type="ECO:0000313" key="3">
    <source>
        <dbReference type="EMBL" id="RIP34951.1"/>
    </source>
</evidence>
<evidence type="ECO:0000313" key="4">
    <source>
        <dbReference type="Proteomes" id="UP000265541"/>
    </source>
</evidence>
<evidence type="ECO:0000256" key="2">
    <source>
        <dbReference type="SAM" id="MobiDB-lite"/>
    </source>
</evidence>
<dbReference type="OrthoDB" id="2397916at2"/>
<feature type="region of interest" description="Disordered" evidence="2">
    <location>
        <begin position="605"/>
        <end position="638"/>
    </location>
</feature>
<dbReference type="AlphaFoldDB" id="A0A3A0VQD6"/>
<reference evidence="3 4" key="1">
    <citation type="journal article" date="2016" name="Front. Microbiol.">
        <title>Comprehensive Phylogenetic Analysis of Bovine Non-aureus Staphylococci Species Based on Whole-Genome Sequencing.</title>
        <authorList>
            <person name="Naushad S."/>
            <person name="Barkema H.W."/>
            <person name="Luby C."/>
            <person name="Condas L.A."/>
            <person name="Nobrega D.B."/>
            <person name="Carson D.A."/>
            <person name="De Buck J."/>
        </authorList>
    </citation>
    <scope>NUCLEOTIDE SEQUENCE [LARGE SCALE GENOMIC DNA]</scope>
    <source>
        <strain evidence="3 4">SNUC 4781</strain>
    </source>
</reference>
<sequence length="669" mass="79589">MNKNIEGLKATENTIYMRYTVHIDDQIINNVKECIKKFEVLPMEDKIPLSPLLQPEYAGEVQDIINTYEQFMINFGKVMLDSQGVKVKIESESLISIQQGIQEQCYSNKRTNDIDVTKEWYLCKFLNQISEEDKNQLYESLKKLMNDSKNKKKAFQEVFKIYNDIYIYNKEKSKYDYQASSYFNLVRENPKLTYKKRHLQEKQDIKGTTFTNKLKLLKTMYGVEVTKYQPYYISTPPKRGGIAYGETDFFQKSNYEFNKEQYQIINILSKIVDKHPFPKSSNDYNYMPSIEKTVLNDDSCVYYDYLEDIIKEIMNMDISSLKKNLLSDFTYQSLCRWRSESKILELKLESFMNKVLDSNYYEGSKLFRMLSDSIEETIHDFDEDKKHFNYFKSYILTEGKEENWEQITDNITAFNSKVLNDIQNEYNKVLNDTKNECDEVESNTIKKNKKLNFNYLYYCFEFSNNIVKAKDNKSKKYNLFFVDKYKIEMPFLDRLLIKYLNQEIGQQSIDYNMQTMFEKENYDRSSTIEKLMAVKNFKYENKDLDLFKKLFNNLENSIDKLGVYLLNNGINSNDENARYYRSFLKELSGMKNKLKLFSIEIGNSSGGKQHYPHSDKKERRKNKEEAYHNSDNKKDIDSKLKSNINDYINNLLSVKIRRQLYDSSPNVKK</sequence>
<accession>A0A3A0VQD6</accession>
<keyword evidence="1" id="KW-0175">Coiled coil</keyword>
<dbReference type="EMBL" id="QYJN01000003">
    <property type="protein sequence ID" value="RIP34951.1"/>
    <property type="molecule type" value="Genomic_DNA"/>
</dbReference>
<protein>
    <submittedName>
        <fullName evidence="3">Uncharacterized protein</fullName>
    </submittedName>
</protein>
<feature type="coiled-coil region" evidence="1">
    <location>
        <begin position="127"/>
        <end position="158"/>
    </location>
</feature>
<evidence type="ECO:0000256" key="1">
    <source>
        <dbReference type="SAM" id="Coils"/>
    </source>
</evidence>
<name>A0A3A0VQD6_STAGA</name>
<feature type="compositionally biased region" description="Basic and acidic residues" evidence="2">
    <location>
        <begin position="612"/>
        <end position="638"/>
    </location>
</feature>
<organism evidence="3 4">
    <name type="scientific">Staphylococcus gallinarum</name>
    <dbReference type="NCBI Taxonomy" id="1293"/>
    <lineage>
        <taxon>Bacteria</taxon>
        <taxon>Bacillati</taxon>
        <taxon>Bacillota</taxon>
        <taxon>Bacilli</taxon>
        <taxon>Bacillales</taxon>
        <taxon>Staphylococcaceae</taxon>
        <taxon>Staphylococcus</taxon>
    </lineage>
</organism>
<proteinExistence type="predicted"/>